<protein>
    <submittedName>
        <fullName evidence="3">YHYH protein</fullName>
    </submittedName>
</protein>
<dbReference type="Proteomes" id="UP001209803">
    <property type="component" value="Chromosome"/>
</dbReference>
<gene>
    <name evidence="3" type="ORF">K1718_20615</name>
</gene>
<feature type="domain" description="YHYH" evidence="2">
    <location>
        <begin position="124"/>
        <end position="325"/>
    </location>
</feature>
<evidence type="ECO:0000256" key="1">
    <source>
        <dbReference type="SAM" id="SignalP"/>
    </source>
</evidence>
<reference evidence="3 4" key="1">
    <citation type="submission" date="2023-03" db="EMBL/GenBank/DDBJ databases">
        <title>Roseibium porphyridii sp. nov. and Roseibium rhodosorbium sp. nov. isolated from marine algae, Porphyridium cruentum and Rhodosorus marinus, respectively.</title>
        <authorList>
            <person name="Lee M.W."/>
            <person name="Choi B.J."/>
            <person name="Lee J.K."/>
            <person name="Choi D.G."/>
            <person name="Baek J.H."/>
            <person name="Bayburt H."/>
            <person name="Kim J.M."/>
            <person name="Han D.M."/>
            <person name="Kim K.H."/>
            <person name="Jeon C.O."/>
        </authorList>
    </citation>
    <scope>NUCLEOTIDE SEQUENCE [LARGE SCALE GENOMIC DNA]</scope>
    <source>
        <strain evidence="3 4">KMA01</strain>
    </source>
</reference>
<organism evidence="3 4">
    <name type="scientific">Roseibium porphyridii</name>
    <dbReference type="NCBI Taxonomy" id="2866279"/>
    <lineage>
        <taxon>Bacteria</taxon>
        <taxon>Pseudomonadati</taxon>
        <taxon>Pseudomonadota</taxon>
        <taxon>Alphaproteobacteria</taxon>
        <taxon>Hyphomicrobiales</taxon>
        <taxon>Stappiaceae</taxon>
        <taxon>Roseibium</taxon>
    </lineage>
</organism>
<keyword evidence="1" id="KW-0732">Signal</keyword>
<dbReference type="RefSeq" id="WP_265680997.1">
    <property type="nucleotide sequence ID" value="NZ_CP120863.1"/>
</dbReference>
<proteinExistence type="predicted"/>
<accession>A0ABY8F3D5</accession>
<dbReference type="InterPro" id="IPR025924">
    <property type="entry name" value="YHYH_dom"/>
</dbReference>
<evidence type="ECO:0000313" key="4">
    <source>
        <dbReference type="Proteomes" id="UP001209803"/>
    </source>
</evidence>
<dbReference type="EMBL" id="CP120863">
    <property type="protein sequence ID" value="WFE88547.1"/>
    <property type="molecule type" value="Genomic_DNA"/>
</dbReference>
<feature type="signal peptide" evidence="1">
    <location>
        <begin position="1"/>
        <end position="30"/>
    </location>
</feature>
<evidence type="ECO:0000313" key="3">
    <source>
        <dbReference type="EMBL" id="WFE88547.1"/>
    </source>
</evidence>
<feature type="chain" id="PRO_5047037910" evidence="1">
    <location>
        <begin position="31"/>
        <end position="333"/>
    </location>
</feature>
<sequence length="333" mass="35931">MEEKLKVSARTTTRYVAVTFSLLLLAPAKAHDAEELLKSVEGNSSRIDLTNQILTNTSSDCADYVNAYESEVEDLQKNRALRGAVIVGLEGSYCTIESNGIPNHDVGGGSRRDFASEVEAIGHTFKIARNPESKGLSSTLEHTNYDAVLLNGAVVDIQSAGCYRPNSPQADENGNVLAGCRANDPYLLDPMSPLATFAEDDHHAHTQPDGRYHYHGNPNALFDDNPGPNGSPLIGFAADGFPVFGSFFKDETGTVRKAKPGYTLKQGERPSGDGNPGGAYNGLYRSDYEFTNAGDLDECNGMTVNGVYGYYVTDSYPWIVACLMGMPDASFDK</sequence>
<dbReference type="Pfam" id="PF14240">
    <property type="entry name" value="YHYH"/>
    <property type="match status" value="1"/>
</dbReference>
<evidence type="ECO:0000259" key="2">
    <source>
        <dbReference type="Pfam" id="PF14240"/>
    </source>
</evidence>
<name>A0ABY8F3D5_9HYPH</name>
<keyword evidence="4" id="KW-1185">Reference proteome</keyword>